<accession>A0A084W8L3</accession>
<dbReference type="AlphaFoldDB" id="A0A084W8L3"/>
<keyword evidence="3" id="KW-1185">Reference proteome</keyword>
<dbReference type="EnsemblMetazoa" id="ASIC014593-RA">
    <property type="protein sequence ID" value="ASIC014593-PA"/>
    <property type="gene ID" value="ASIC014593"/>
</dbReference>
<dbReference type="VEuPathDB" id="VectorBase:ASIC014593"/>
<evidence type="ECO:0000313" key="1">
    <source>
        <dbReference type="EMBL" id="KFB46557.1"/>
    </source>
</evidence>
<dbReference type="EMBL" id="ATLV01021493">
    <property type="status" value="NOT_ANNOTATED_CDS"/>
    <property type="molecule type" value="Genomic_DNA"/>
</dbReference>
<gene>
    <name evidence="1" type="ORF">ZHAS_00014593</name>
</gene>
<evidence type="ECO:0000313" key="2">
    <source>
        <dbReference type="EnsemblMetazoa" id="ASIC014593-PA"/>
    </source>
</evidence>
<proteinExistence type="predicted"/>
<reference evidence="1 3" key="1">
    <citation type="journal article" date="2014" name="BMC Genomics">
        <title>Genome sequence of Anopheles sinensis provides insight into genetics basis of mosquito competence for malaria parasites.</title>
        <authorList>
            <person name="Zhou D."/>
            <person name="Zhang D."/>
            <person name="Ding G."/>
            <person name="Shi L."/>
            <person name="Hou Q."/>
            <person name="Ye Y."/>
            <person name="Xu Y."/>
            <person name="Zhou H."/>
            <person name="Xiong C."/>
            <person name="Li S."/>
            <person name="Yu J."/>
            <person name="Hong S."/>
            <person name="Yu X."/>
            <person name="Zou P."/>
            <person name="Chen C."/>
            <person name="Chang X."/>
            <person name="Wang W."/>
            <person name="Lv Y."/>
            <person name="Sun Y."/>
            <person name="Ma L."/>
            <person name="Shen B."/>
            <person name="Zhu C."/>
        </authorList>
    </citation>
    <scope>NUCLEOTIDE SEQUENCE [LARGE SCALE GENOMIC DNA]</scope>
</reference>
<dbReference type="Proteomes" id="UP000030765">
    <property type="component" value="Unassembled WGS sequence"/>
</dbReference>
<reference evidence="2" key="2">
    <citation type="submission" date="2020-05" db="UniProtKB">
        <authorList>
            <consortium name="EnsemblMetazoa"/>
        </authorList>
    </citation>
    <scope>IDENTIFICATION</scope>
</reference>
<dbReference type="EMBL" id="KE525319">
    <property type="protein sequence ID" value="KFB46557.1"/>
    <property type="molecule type" value="Genomic_DNA"/>
</dbReference>
<organism evidence="1">
    <name type="scientific">Anopheles sinensis</name>
    <name type="common">Mosquito</name>
    <dbReference type="NCBI Taxonomy" id="74873"/>
    <lineage>
        <taxon>Eukaryota</taxon>
        <taxon>Metazoa</taxon>
        <taxon>Ecdysozoa</taxon>
        <taxon>Arthropoda</taxon>
        <taxon>Hexapoda</taxon>
        <taxon>Insecta</taxon>
        <taxon>Pterygota</taxon>
        <taxon>Neoptera</taxon>
        <taxon>Endopterygota</taxon>
        <taxon>Diptera</taxon>
        <taxon>Nematocera</taxon>
        <taxon>Culicoidea</taxon>
        <taxon>Culicidae</taxon>
        <taxon>Anophelinae</taxon>
        <taxon>Anopheles</taxon>
    </lineage>
</organism>
<sequence>MPAGATLQETSPVRVRKERHVFAIGPRLSGQFWEKLSHKVCFAIITTVPPAGRDRADLPPLGGFYLR</sequence>
<evidence type="ECO:0000313" key="3">
    <source>
        <dbReference type="Proteomes" id="UP000030765"/>
    </source>
</evidence>
<name>A0A084W8L3_ANOSI</name>
<protein>
    <submittedName>
        <fullName evidence="1 2">Response regulator</fullName>
    </submittedName>
</protein>